<feature type="domain" description="Formyl transferase N-terminal" evidence="6">
    <location>
        <begin position="4"/>
        <end position="180"/>
    </location>
</feature>
<dbReference type="InterPro" id="IPR005794">
    <property type="entry name" value="Fmt"/>
</dbReference>
<dbReference type="CDD" id="cd08704">
    <property type="entry name" value="Met_tRNA_FMT_C"/>
    <property type="match status" value="1"/>
</dbReference>
<dbReference type="PANTHER" id="PTHR11138">
    <property type="entry name" value="METHIONYL-TRNA FORMYLTRANSFERASE"/>
    <property type="match status" value="1"/>
</dbReference>
<evidence type="ECO:0000256" key="3">
    <source>
        <dbReference type="ARBA" id="ARBA00022679"/>
    </source>
</evidence>
<accession>A0A1F5Q856</accession>
<dbReference type="Proteomes" id="UP000177235">
    <property type="component" value="Unassembled WGS sequence"/>
</dbReference>
<evidence type="ECO:0000256" key="5">
    <source>
        <dbReference type="HAMAP-Rule" id="MF_00182"/>
    </source>
</evidence>
<dbReference type="InterPro" id="IPR041711">
    <property type="entry name" value="Met-tRNA-FMT_N"/>
</dbReference>
<dbReference type="Gene3D" id="3.40.50.12230">
    <property type="match status" value="1"/>
</dbReference>
<evidence type="ECO:0000313" key="8">
    <source>
        <dbReference type="EMBL" id="OGE98369.1"/>
    </source>
</evidence>
<gene>
    <name evidence="5" type="primary">fmt</name>
    <name evidence="8" type="ORF">A3J05_02205</name>
</gene>
<dbReference type="InterPro" id="IPR044135">
    <property type="entry name" value="Met-tRNA-FMT_C"/>
</dbReference>
<dbReference type="PANTHER" id="PTHR11138:SF5">
    <property type="entry name" value="METHIONYL-TRNA FORMYLTRANSFERASE, MITOCHONDRIAL"/>
    <property type="match status" value="1"/>
</dbReference>
<evidence type="ECO:0000256" key="1">
    <source>
        <dbReference type="ARBA" id="ARBA00010699"/>
    </source>
</evidence>
<keyword evidence="3 5" id="KW-0808">Transferase</keyword>
<protein>
    <recommendedName>
        <fullName evidence="2 5">Methionyl-tRNA formyltransferase</fullName>
        <ecNumber evidence="2 5">2.1.2.9</ecNumber>
    </recommendedName>
</protein>
<dbReference type="AlphaFoldDB" id="A0A1F5Q856"/>
<dbReference type="EMBL" id="MFFF01000034">
    <property type="protein sequence ID" value="OGE98369.1"/>
    <property type="molecule type" value="Genomic_DNA"/>
</dbReference>
<dbReference type="InterPro" id="IPR036477">
    <property type="entry name" value="Formyl_transf_N_sf"/>
</dbReference>
<comment type="catalytic activity">
    <reaction evidence="5">
        <text>L-methionyl-tRNA(fMet) + (6R)-10-formyltetrahydrofolate = N-formyl-L-methionyl-tRNA(fMet) + (6S)-5,6,7,8-tetrahydrofolate + H(+)</text>
        <dbReference type="Rhea" id="RHEA:24380"/>
        <dbReference type="Rhea" id="RHEA-COMP:9952"/>
        <dbReference type="Rhea" id="RHEA-COMP:9953"/>
        <dbReference type="ChEBI" id="CHEBI:15378"/>
        <dbReference type="ChEBI" id="CHEBI:57453"/>
        <dbReference type="ChEBI" id="CHEBI:78530"/>
        <dbReference type="ChEBI" id="CHEBI:78844"/>
        <dbReference type="ChEBI" id="CHEBI:195366"/>
        <dbReference type="EC" id="2.1.2.9"/>
    </reaction>
</comment>
<comment type="function">
    <text evidence="5">Attaches a formyl group to the free amino group of methionyl-tRNA(fMet). The formyl group appears to play a dual role in the initiator identity of N-formylmethionyl-tRNA by promoting its recognition by IF2 and preventing the misappropriation of this tRNA by the elongation apparatus.</text>
</comment>
<dbReference type="CDD" id="cd08646">
    <property type="entry name" value="FMT_core_Met-tRNA-FMT_N"/>
    <property type="match status" value="1"/>
</dbReference>
<keyword evidence="4 5" id="KW-0648">Protein biosynthesis</keyword>
<comment type="caution">
    <text evidence="8">The sequence shown here is derived from an EMBL/GenBank/DDBJ whole genome shotgun (WGS) entry which is preliminary data.</text>
</comment>
<sequence length="305" mass="33865">MKNKIVFFGTSKFAVPALEKLAQDSSYEIAAVVTQPDKPAGRKQELLPSPVKVAAEKSGLKILQFPKLEIENWKLKFPPAEIYIVASYGKIIPRSIIDLPQYGTLNIHPSLLPRYRGPSPIQTAILNGDEETGVSIMLLDEEMDHGPILESRKWEIENRIAFKKLHNQLADVGAELLAEILPKYLSGELKPRPQDHAHATFTKIITKGDGRIDWKKSADEIDRVVRAFGVWPVAWTTIDGKRLKIYETEIVSASNLKPGEIDEGLLVGAGKNALQLIELQLEGGKKQKNAEFLRGHSGLIGKILV</sequence>
<comment type="similarity">
    <text evidence="1 5">Belongs to the Fmt family.</text>
</comment>
<feature type="domain" description="Formyl transferase C-terminal" evidence="7">
    <location>
        <begin position="205"/>
        <end position="296"/>
    </location>
</feature>
<dbReference type="HAMAP" id="MF_00182">
    <property type="entry name" value="Formyl_trans"/>
    <property type="match status" value="1"/>
</dbReference>
<dbReference type="GO" id="GO:0005829">
    <property type="term" value="C:cytosol"/>
    <property type="evidence" value="ECO:0007669"/>
    <property type="project" value="TreeGrafter"/>
</dbReference>
<dbReference type="SUPFAM" id="SSF50486">
    <property type="entry name" value="FMT C-terminal domain-like"/>
    <property type="match status" value="1"/>
</dbReference>
<proteinExistence type="inferred from homology"/>
<organism evidence="8 9">
    <name type="scientific">Candidatus Doudnabacteria bacterium RIFCSPLOWO2_02_FULL_48_13</name>
    <dbReference type="NCBI Taxonomy" id="1817845"/>
    <lineage>
        <taxon>Bacteria</taxon>
        <taxon>Candidatus Doudnaibacteriota</taxon>
    </lineage>
</organism>
<evidence type="ECO:0000313" key="9">
    <source>
        <dbReference type="Proteomes" id="UP000177235"/>
    </source>
</evidence>
<dbReference type="InterPro" id="IPR002376">
    <property type="entry name" value="Formyl_transf_N"/>
</dbReference>
<dbReference type="GO" id="GO:0004479">
    <property type="term" value="F:methionyl-tRNA formyltransferase activity"/>
    <property type="evidence" value="ECO:0007669"/>
    <property type="project" value="UniProtKB-UniRule"/>
</dbReference>
<dbReference type="InterPro" id="IPR011034">
    <property type="entry name" value="Formyl_transferase-like_C_sf"/>
</dbReference>
<evidence type="ECO:0000259" key="7">
    <source>
        <dbReference type="Pfam" id="PF02911"/>
    </source>
</evidence>
<dbReference type="NCBIfam" id="TIGR00460">
    <property type="entry name" value="fmt"/>
    <property type="match status" value="1"/>
</dbReference>
<evidence type="ECO:0000256" key="2">
    <source>
        <dbReference type="ARBA" id="ARBA00012261"/>
    </source>
</evidence>
<dbReference type="EC" id="2.1.2.9" evidence="2 5"/>
<evidence type="ECO:0000259" key="6">
    <source>
        <dbReference type="Pfam" id="PF00551"/>
    </source>
</evidence>
<evidence type="ECO:0000256" key="4">
    <source>
        <dbReference type="ARBA" id="ARBA00022917"/>
    </source>
</evidence>
<dbReference type="SUPFAM" id="SSF53328">
    <property type="entry name" value="Formyltransferase"/>
    <property type="match status" value="1"/>
</dbReference>
<dbReference type="Pfam" id="PF00551">
    <property type="entry name" value="Formyl_trans_N"/>
    <property type="match status" value="1"/>
</dbReference>
<feature type="binding site" evidence="5">
    <location>
        <begin position="110"/>
        <end position="113"/>
    </location>
    <ligand>
        <name>(6S)-5,6,7,8-tetrahydrofolate</name>
        <dbReference type="ChEBI" id="CHEBI:57453"/>
    </ligand>
</feature>
<name>A0A1F5Q856_9BACT</name>
<dbReference type="InterPro" id="IPR005793">
    <property type="entry name" value="Formyl_trans_C"/>
</dbReference>
<reference evidence="8 9" key="1">
    <citation type="journal article" date="2016" name="Nat. Commun.">
        <title>Thousands of microbial genomes shed light on interconnected biogeochemical processes in an aquifer system.</title>
        <authorList>
            <person name="Anantharaman K."/>
            <person name="Brown C.T."/>
            <person name="Hug L.A."/>
            <person name="Sharon I."/>
            <person name="Castelle C.J."/>
            <person name="Probst A.J."/>
            <person name="Thomas B.C."/>
            <person name="Singh A."/>
            <person name="Wilkins M.J."/>
            <person name="Karaoz U."/>
            <person name="Brodie E.L."/>
            <person name="Williams K.H."/>
            <person name="Hubbard S.S."/>
            <person name="Banfield J.F."/>
        </authorList>
    </citation>
    <scope>NUCLEOTIDE SEQUENCE [LARGE SCALE GENOMIC DNA]</scope>
</reference>
<dbReference type="Pfam" id="PF02911">
    <property type="entry name" value="Formyl_trans_C"/>
    <property type="match status" value="1"/>
</dbReference>